<dbReference type="EMBL" id="VSSQ01039581">
    <property type="protein sequence ID" value="MPM92671.1"/>
    <property type="molecule type" value="Genomic_DNA"/>
</dbReference>
<protein>
    <submittedName>
        <fullName evidence="2">Uncharacterized protein</fullName>
    </submittedName>
</protein>
<sequence>MSLFVNPAVFAFLPLLTFVFAVLNYKKLKDNFLISILVISAFLLGLKSFFGLATLNYGAFFISFYLIAFLALIFYIFKDSKNNGFSIGLYLIIISVFLGFLNYDFLKEKNMPIKTSRGDIYTDKYFFKATNELLNYIEKNTKPTDKIAVYPEGLLLNFLSNRQSSKYYYSLIPLYIEVFGEETLLEAFKKDEPDYVVFSNWDSSNYYFKYICRDYALSLCGYIEKNYEPKSIMGDVFKYSIYKKK</sequence>
<keyword evidence="1" id="KW-0472">Membrane</keyword>
<name>A0A645DTM0_9ZZZZ</name>
<comment type="caution">
    <text evidence="2">The sequence shown here is derived from an EMBL/GenBank/DDBJ whole genome shotgun (WGS) entry which is preliminary data.</text>
</comment>
<feature type="transmembrane region" description="Helical" evidence="1">
    <location>
        <begin position="32"/>
        <end position="51"/>
    </location>
</feature>
<evidence type="ECO:0000313" key="2">
    <source>
        <dbReference type="EMBL" id="MPM92671.1"/>
    </source>
</evidence>
<reference evidence="2" key="1">
    <citation type="submission" date="2019-08" db="EMBL/GenBank/DDBJ databases">
        <authorList>
            <person name="Kucharzyk K."/>
            <person name="Murdoch R.W."/>
            <person name="Higgins S."/>
            <person name="Loffler F."/>
        </authorList>
    </citation>
    <scope>NUCLEOTIDE SEQUENCE</scope>
</reference>
<feature type="transmembrane region" description="Helical" evidence="1">
    <location>
        <begin position="84"/>
        <end position="103"/>
    </location>
</feature>
<feature type="transmembrane region" description="Helical" evidence="1">
    <location>
        <begin position="57"/>
        <end position="77"/>
    </location>
</feature>
<proteinExistence type="predicted"/>
<keyword evidence="1" id="KW-0812">Transmembrane</keyword>
<organism evidence="2">
    <name type="scientific">bioreactor metagenome</name>
    <dbReference type="NCBI Taxonomy" id="1076179"/>
    <lineage>
        <taxon>unclassified sequences</taxon>
        <taxon>metagenomes</taxon>
        <taxon>ecological metagenomes</taxon>
    </lineage>
</organism>
<dbReference type="AlphaFoldDB" id="A0A645DTM0"/>
<accession>A0A645DTM0</accession>
<feature type="transmembrane region" description="Helical" evidence="1">
    <location>
        <begin position="6"/>
        <end position="25"/>
    </location>
</feature>
<evidence type="ECO:0000256" key="1">
    <source>
        <dbReference type="SAM" id="Phobius"/>
    </source>
</evidence>
<gene>
    <name evidence="2" type="ORF">SDC9_139806</name>
</gene>
<keyword evidence="1" id="KW-1133">Transmembrane helix</keyword>